<dbReference type="Gene3D" id="3.40.50.720">
    <property type="entry name" value="NAD(P)-binding Rossmann-like Domain"/>
    <property type="match status" value="1"/>
</dbReference>
<evidence type="ECO:0000256" key="1">
    <source>
        <dbReference type="ARBA" id="ARBA00023027"/>
    </source>
</evidence>
<dbReference type="RefSeq" id="WP_194366059.1">
    <property type="nucleotide sequence ID" value="NZ_CP054493.1"/>
</dbReference>
<keyword evidence="1" id="KW-0520">NAD</keyword>
<keyword evidence="4" id="KW-1185">Reference proteome</keyword>
<gene>
    <name evidence="3" type="ORF">HUE87_09260</name>
</gene>
<dbReference type="Gene3D" id="3.90.25.10">
    <property type="entry name" value="UDP-galactose 4-epimerase, domain 1"/>
    <property type="match status" value="1"/>
</dbReference>
<sequence>MTLVVGKRSNLSKKILEKCDDCVLISSFEIENNLDYILKYCKSGRVNIVLNNFQISISLNENINFDDYLTKSILNTSRILSFLINNNIIISSLIYTSSSSVYGNNKFCSEDDQVKPMNLQGALKVANEELIKRFCNEYKINYTITRIFNMYGGDDNFSVISKIKSSYLNNEVLNIINNGNAIRDYVHIDDVVKVYKNLLNKRDNIPKVLNIASGSGKRIFDILNVLSKNQIHIDINNIEREEINASISDVSLLNQVVNTDDFTNVIDYLLKELKR</sequence>
<dbReference type="Pfam" id="PF01370">
    <property type="entry name" value="Epimerase"/>
    <property type="match status" value="1"/>
</dbReference>
<dbReference type="PANTHER" id="PTHR43574">
    <property type="entry name" value="EPIMERASE-RELATED"/>
    <property type="match status" value="1"/>
</dbReference>
<dbReference type="EMBL" id="CP054493">
    <property type="protein sequence ID" value="QOY54064.1"/>
    <property type="molecule type" value="Genomic_DNA"/>
</dbReference>
<accession>A0A7S7M0M6</accession>
<dbReference type="CDD" id="cd08946">
    <property type="entry name" value="SDR_e"/>
    <property type="match status" value="1"/>
</dbReference>
<name>A0A7S7M0M6_9BACT</name>
<feature type="domain" description="NAD-dependent epimerase/dehydratase" evidence="2">
    <location>
        <begin position="38"/>
        <end position="212"/>
    </location>
</feature>
<evidence type="ECO:0000313" key="4">
    <source>
        <dbReference type="Proteomes" id="UP000593836"/>
    </source>
</evidence>
<dbReference type="KEGG" id="smas:HUE87_09260"/>
<protein>
    <submittedName>
        <fullName evidence="3">SDR family oxidoreductase</fullName>
    </submittedName>
</protein>
<dbReference type="SUPFAM" id="SSF51735">
    <property type="entry name" value="NAD(P)-binding Rossmann-fold domains"/>
    <property type="match status" value="1"/>
</dbReference>
<reference evidence="3 4" key="1">
    <citation type="submission" date="2020-05" db="EMBL/GenBank/DDBJ databases">
        <title>Sulfurimonas marisnigri, sp. nov., and Sulfurimonas baltica, sp. nov., manganese oxide reducing chemolithoautotrophs of the class Epsilonproteobacteria isolated from the pelagic redoxclines of the Black and Baltic Seas and emended description of the genus Sulfurimonas.</title>
        <authorList>
            <person name="Henkel J.V."/>
            <person name="Laudan C."/>
            <person name="Werner J."/>
            <person name="Neu T."/>
            <person name="Plewe S."/>
            <person name="Sproer C."/>
            <person name="Bunk B."/>
            <person name="Schulz-Vogt H.N."/>
        </authorList>
    </citation>
    <scope>NUCLEOTIDE SEQUENCE [LARGE SCALE GENOMIC DNA]</scope>
    <source>
        <strain evidence="3 4">SoZ1</strain>
    </source>
</reference>
<dbReference type="InterPro" id="IPR036291">
    <property type="entry name" value="NAD(P)-bd_dom_sf"/>
</dbReference>
<dbReference type="Proteomes" id="UP000593836">
    <property type="component" value="Chromosome"/>
</dbReference>
<evidence type="ECO:0000313" key="3">
    <source>
        <dbReference type="EMBL" id="QOY54064.1"/>
    </source>
</evidence>
<dbReference type="InterPro" id="IPR001509">
    <property type="entry name" value="Epimerase_deHydtase"/>
</dbReference>
<organism evidence="3 4">
    <name type="scientific">Candidatus Sulfurimonas marisnigri</name>
    <dbReference type="NCBI Taxonomy" id="2740405"/>
    <lineage>
        <taxon>Bacteria</taxon>
        <taxon>Pseudomonadati</taxon>
        <taxon>Campylobacterota</taxon>
        <taxon>Epsilonproteobacteria</taxon>
        <taxon>Campylobacterales</taxon>
        <taxon>Sulfurimonadaceae</taxon>
        <taxon>Sulfurimonas</taxon>
    </lineage>
</organism>
<evidence type="ECO:0000259" key="2">
    <source>
        <dbReference type="Pfam" id="PF01370"/>
    </source>
</evidence>
<dbReference type="AlphaFoldDB" id="A0A7S7M0M6"/>
<proteinExistence type="predicted"/>